<evidence type="ECO:0000313" key="4">
    <source>
        <dbReference type="Proteomes" id="UP000198131"/>
    </source>
</evidence>
<dbReference type="Pfam" id="PF02469">
    <property type="entry name" value="Fasciclin"/>
    <property type="match status" value="2"/>
</dbReference>
<evidence type="ECO:0000256" key="1">
    <source>
        <dbReference type="SAM" id="SignalP"/>
    </source>
</evidence>
<dbReference type="EMBL" id="FYEW01000001">
    <property type="protein sequence ID" value="SNC60919.1"/>
    <property type="molecule type" value="Genomic_DNA"/>
</dbReference>
<dbReference type="InterPro" id="IPR000782">
    <property type="entry name" value="FAS1_domain"/>
</dbReference>
<dbReference type="Gene3D" id="2.30.180.10">
    <property type="entry name" value="FAS1 domain"/>
    <property type="match status" value="2"/>
</dbReference>
<dbReference type="InterPro" id="IPR050904">
    <property type="entry name" value="Adhesion/Biosynth-related"/>
</dbReference>
<keyword evidence="1" id="KW-0732">Signal</keyword>
<dbReference type="InterPro" id="IPR036378">
    <property type="entry name" value="FAS1_dom_sf"/>
</dbReference>
<dbReference type="PROSITE" id="PS50213">
    <property type="entry name" value="FAS1"/>
    <property type="match status" value="2"/>
</dbReference>
<feature type="domain" description="FAS1" evidence="2">
    <location>
        <begin position="42"/>
        <end position="190"/>
    </location>
</feature>
<dbReference type="AlphaFoldDB" id="A0A212T4I4"/>
<name>A0A212T4I4_9BACT</name>
<dbReference type="Proteomes" id="UP000198131">
    <property type="component" value="Unassembled WGS sequence"/>
</dbReference>
<feature type="signal peptide" evidence="1">
    <location>
        <begin position="1"/>
        <end position="26"/>
    </location>
</feature>
<protein>
    <submittedName>
        <fullName evidence="3">Uncaracterized surface protein containing fasciclin (FAS1) repeats</fullName>
    </submittedName>
</protein>
<dbReference type="PANTHER" id="PTHR10900">
    <property type="entry name" value="PERIOSTIN-RELATED"/>
    <property type="match status" value="1"/>
</dbReference>
<keyword evidence="4" id="KW-1185">Reference proteome</keyword>
<evidence type="ECO:0000313" key="3">
    <source>
        <dbReference type="EMBL" id="SNC60919.1"/>
    </source>
</evidence>
<dbReference type="SMART" id="SM00554">
    <property type="entry name" value="FAS1"/>
    <property type="match status" value="2"/>
</dbReference>
<gene>
    <name evidence="3" type="ORF">SAMN06265337_0359</name>
</gene>
<proteinExistence type="predicted"/>
<accession>A0A212T4I4</accession>
<dbReference type="FunFam" id="2.30.180.10:FF:000032">
    <property type="entry name" value="Fasciclin domain-containing protein, putative"/>
    <property type="match status" value="2"/>
</dbReference>
<reference evidence="4" key="1">
    <citation type="submission" date="2017-06" db="EMBL/GenBank/DDBJ databases">
        <authorList>
            <person name="Varghese N."/>
            <person name="Submissions S."/>
        </authorList>
    </citation>
    <scope>NUCLEOTIDE SEQUENCE [LARGE SCALE GENOMIC DNA]</scope>
    <source>
        <strain evidence="4">DSM 11116</strain>
    </source>
</reference>
<sequence>MSYPISALLPLWRRLSFLLIALLGFAASSCDDDDDTMPADTQQNIVQVAQSNPDFSILVAAVTKADLAATLSGTGPFTVLAPTNAAFAQLGAPFNSAASINAIPAGDPQIATLRNILLYHVLAGRVAAADFPSGASAQLTQKPASASGVNDNTVYVSKTGTTVRLNGSTSVVTADVAASNGIIHAIDRVLMPPTGKISDIVVASAAASPAQFTLLLQALQRPAAAALLTAAANPSSNLTVFAPTDAAFQALLTQLNLTSLSQVPDATLVAVLQLHIVGSRAFSSDLASGPVTTLGGPVTVGVNGSSVTVRGNGNGTNNANVTTANILASNGVIHVIDRVLLP</sequence>
<dbReference type="PANTHER" id="PTHR10900:SF77">
    <property type="entry name" value="FI19380P1"/>
    <property type="match status" value="1"/>
</dbReference>
<dbReference type="RefSeq" id="WP_088841709.1">
    <property type="nucleotide sequence ID" value="NZ_FYEW01000001.1"/>
</dbReference>
<feature type="chain" id="PRO_5012645870" evidence="1">
    <location>
        <begin position="27"/>
        <end position="342"/>
    </location>
</feature>
<feature type="domain" description="FAS1" evidence="2">
    <location>
        <begin position="199"/>
        <end position="340"/>
    </location>
</feature>
<evidence type="ECO:0000259" key="2">
    <source>
        <dbReference type="PROSITE" id="PS50213"/>
    </source>
</evidence>
<dbReference type="SUPFAM" id="SSF82153">
    <property type="entry name" value="FAS1 domain"/>
    <property type="match status" value="2"/>
</dbReference>
<organism evidence="3 4">
    <name type="scientific">Hymenobacter gelipurpurascens</name>
    <dbReference type="NCBI Taxonomy" id="89968"/>
    <lineage>
        <taxon>Bacteria</taxon>
        <taxon>Pseudomonadati</taxon>
        <taxon>Bacteroidota</taxon>
        <taxon>Cytophagia</taxon>
        <taxon>Cytophagales</taxon>
        <taxon>Hymenobacteraceae</taxon>
        <taxon>Hymenobacter</taxon>
    </lineage>
</organism>
<dbReference type="OrthoDB" id="1119934at2"/>
<dbReference type="GO" id="GO:0005615">
    <property type="term" value="C:extracellular space"/>
    <property type="evidence" value="ECO:0007669"/>
    <property type="project" value="TreeGrafter"/>
</dbReference>